<dbReference type="EMBL" id="PXYL01000001">
    <property type="protein sequence ID" value="PSJ63798.1"/>
    <property type="molecule type" value="Genomic_DNA"/>
</dbReference>
<evidence type="ECO:0000256" key="5">
    <source>
        <dbReference type="ARBA" id="ARBA00023002"/>
    </source>
</evidence>
<comment type="cofactor">
    <cofactor evidence="1">
        <name>FAD</name>
        <dbReference type="ChEBI" id="CHEBI:57692"/>
    </cofactor>
</comment>
<protein>
    <submittedName>
        <fullName evidence="7">GMC family oxidoreductase</fullName>
    </submittedName>
</protein>
<accession>A0A2P7SMV5</accession>
<gene>
    <name evidence="7" type="ORF">C7I85_01330</name>
</gene>
<evidence type="ECO:0000259" key="6">
    <source>
        <dbReference type="Pfam" id="PF05199"/>
    </source>
</evidence>
<feature type="domain" description="Glucose-methanol-choline oxidoreductase C-terminal" evidence="6">
    <location>
        <begin position="394"/>
        <end position="519"/>
    </location>
</feature>
<keyword evidence="4" id="KW-0274">FAD</keyword>
<dbReference type="Pfam" id="PF05199">
    <property type="entry name" value="GMC_oxred_C"/>
    <property type="match status" value="1"/>
</dbReference>
<evidence type="ECO:0000313" key="7">
    <source>
        <dbReference type="EMBL" id="PSJ63798.1"/>
    </source>
</evidence>
<dbReference type="AlphaFoldDB" id="A0A2P7SMV5"/>
<dbReference type="PANTHER" id="PTHR42784">
    <property type="entry name" value="PYRANOSE 2-OXIDASE"/>
    <property type="match status" value="1"/>
</dbReference>
<dbReference type="InterPro" id="IPR007867">
    <property type="entry name" value="GMC_OxRtase_C"/>
</dbReference>
<proteinExistence type="inferred from homology"/>
<name>A0A2P7SMV5_9HYPH</name>
<sequence length="546" mass="60975">MQVRDMRMVAPGTTLEADLAIVGTGPAGLSIAREFFGSRVRVILLECGGLAENGEVAPSERFESIGAPRVSEPRLVRNRVFGGSSHSWSGKCRTFDEIDFEHRAWVRYSGWPIGRADVLSYADRAAELMVLGPNVYDDAMRDILGRARPNREVSRDLLVPCFWQFARDPEQPMEFLRFGPRFLSQTTENVQAYIHAPVTHLRTDESGRRLTSLEVTPTPGRTVRIVPKIAVLAAGGLENARLLLASRRTHTSGVGNHNDLVGRFLMDHPRISLGHYDAKSARAVQVRLGLFQLRQRNRTHVYSHGLALSPALQRQKQLLNCAAYLSEHRSEDDPWDALKRLYMRRSPHYLSDMRRAVADPANLVEGLYQRIAKGRSVRHKVDRLVFDCLVEQQPDPESRVTLSERRDELGQPIARVNWKISELEKRSVAELAKILAQEFDRIGLGAPVPPPWLAEGGLPDSFTDVAHPMGTTRMSDDPAHGVVDRNCRLHEVGNLYVAGSSVFPTASHANPTLMIVAMALRLADWLKHTHFGSATAETWKANTVPA</sequence>
<dbReference type="InterPro" id="IPR036188">
    <property type="entry name" value="FAD/NAD-bd_sf"/>
</dbReference>
<dbReference type="InterPro" id="IPR051473">
    <property type="entry name" value="P2Ox-like"/>
</dbReference>
<dbReference type="OrthoDB" id="9798604at2"/>
<evidence type="ECO:0000313" key="8">
    <source>
        <dbReference type="Proteomes" id="UP000240653"/>
    </source>
</evidence>
<evidence type="ECO:0000256" key="4">
    <source>
        <dbReference type="ARBA" id="ARBA00022827"/>
    </source>
</evidence>
<dbReference type="PANTHER" id="PTHR42784:SF1">
    <property type="entry name" value="PYRANOSE 2-OXIDASE"/>
    <property type="match status" value="1"/>
</dbReference>
<dbReference type="Gene3D" id="3.50.50.60">
    <property type="entry name" value="FAD/NAD(P)-binding domain"/>
    <property type="match status" value="2"/>
</dbReference>
<evidence type="ECO:0000256" key="2">
    <source>
        <dbReference type="ARBA" id="ARBA00010790"/>
    </source>
</evidence>
<dbReference type="RefSeq" id="WP_106722152.1">
    <property type="nucleotide sequence ID" value="NZ_PXYL01000001.1"/>
</dbReference>
<dbReference type="Proteomes" id="UP000240653">
    <property type="component" value="Unassembled WGS sequence"/>
</dbReference>
<comment type="caution">
    <text evidence="7">The sequence shown here is derived from an EMBL/GenBank/DDBJ whole genome shotgun (WGS) entry which is preliminary data.</text>
</comment>
<comment type="similarity">
    <text evidence="2">Belongs to the GMC oxidoreductase family.</text>
</comment>
<evidence type="ECO:0000256" key="3">
    <source>
        <dbReference type="ARBA" id="ARBA00022630"/>
    </source>
</evidence>
<reference evidence="7 8" key="1">
    <citation type="submission" date="2018-03" db="EMBL/GenBank/DDBJ databases">
        <title>The draft genome of Mesorhizobium soli JCM 19897.</title>
        <authorList>
            <person name="Li L."/>
            <person name="Liu L."/>
            <person name="Liang L."/>
            <person name="Wang T."/>
            <person name="Zhang X."/>
        </authorList>
    </citation>
    <scope>NUCLEOTIDE SEQUENCE [LARGE SCALE GENOMIC DNA]</scope>
    <source>
        <strain evidence="7 8">JCM 19897</strain>
    </source>
</reference>
<keyword evidence="3" id="KW-0285">Flavoprotein</keyword>
<dbReference type="SUPFAM" id="SSF51905">
    <property type="entry name" value="FAD/NAD(P)-binding domain"/>
    <property type="match status" value="1"/>
</dbReference>
<keyword evidence="8" id="KW-1185">Reference proteome</keyword>
<keyword evidence="5" id="KW-0560">Oxidoreductase</keyword>
<dbReference type="GO" id="GO:0016614">
    <property type="term" value="F:oxidoreductase activity, acting on CH-OH group of donors"/>
    <property type="evidence" value="ECO:0007669"/>
    <property type="project" value="InterPro"/>
</dbReference>
<organism evidence="7 8">
    <name type="scientific">Pseudaminobacter soli</name>
    <name type="common">ex Li et al. 2025</name>
    <dbReference type="NCBI Taxonomy" id="1295366"/>
    <lineage>
        <taxon>Bacteria</taxon>
        <taxon>Pseudomonadati</taxon>
        <taxon>Pseudomonadota</taxon>
        <taxon>Alphaproteobacteria</taxon>
        <taxon>Hyphomicrobiales</taxon>
        <taxon>Phyllobacteriaceae</taxon>
        <taxon>Pseudaminobacter</taxon>
    </lineage>
</organism>
<evidence type="ECO:0000256" key="1">
    <source>
        <dbReference type="ARBA" id="ARBA00001974"/>
    </source>
</evidence>